<proteinExistence type="predicted"/>
<dbReference type="PANTHER" id="PTHR12295:SF30">
    <property type="entry name" value="PROTEIN FURRY"/>
    <property type="match status" value="1"/>
</dbReference>
<comment type="caution">
    <text evidence="2">The sequence shown here is derived from an EMBL/GenBank/DDBJ whole genome shotgun (WGS) entry which is preliminary data.</text>
</comment>
<dbReference type="EMBL" id="NBII01000005">
    <property type="protein sequence ID" value="PAV19052.1"/>
    <property type="molecule type" value="Genomic_DNA"/>
</dbReference>
<keyword evidence="3" id="KW-1185">Reference proteome</keyword>
<dbReference type="Pfam" id="PF14225">
    <property type="entry name" value="MOR2-PAG1_C"/>
    <property type="match status" value="1"/>
</dbReference>
<name>A0A286UHH4_9AGAM</name>
<protein>
    <submittedName>
        <fullName evidence="2">Cell morphogenesis</fullName>
    </submittedName>
</protein>
<dbReference type="InParanoid" id="A0A286UHH4"/>
<dbReference type="InterPro" id="IPR025481">
    <property type="entry name" value="Cell_Morphogen_C"/>
</dbReference>
<accession>A0A286UHH4</accession>
<evidence type="ECO:0000259" key="1">
    <source>
        <dbReference type="Pfam" id="PF14225"/>
    </source>
</evidence>
<dbReference type="STRING" id="2282107.A0A286UHH4"/>
<dbReference type="OrthoDB" id="6287725at2759"/>
<gene>
    <name evidence="2" type="ORF">PNOK_0589600</name>
</gene>
<evidence type="ECO:0000313" key="2">
    <source>
        <dbReference type="EMBL" id="PAV19052.1"/>
    </source>
</evidence>
<evidence type="ECO:0000313" key="3">
    <source>
        <dbReference type="Proteomes" id="UP000217199"/>
    </source>
</evidence>
<dbReference type="Proteomes" id="UP000217199">
    <property type="component" value="Unassembled WGS sequence"/>
</dbReference>
<organism evidence="2 3">
    <name type="scientific">Pyrrhoderma noxium</name>
    <dbReference type="NCBI Taxonomy" id="2282107"/>
    <lineage>
        <taxon>Eukaryota</taxon>
        <taxon>Fungi</taxon>
        <taxon>Dikarya</taxon>
        <taxon>Basidiomycota</taxon>
        <taxon>Agaricomycotina</taxon>
        <taxon>Agaricomycetes</taxon>
        <taxon>Hymenochaetales</taxon>
        <taxon>Hymenochaetaceae</taxon>
        <taxon>Pyrrhoderma</taxon>
    </lineage>
</organism>
<dbReference type="GO" id="GO:0030427">
    <property type="term" value="C:site of polarized growth"/>
    <property type="evidence" value="ECO:0007669"/>
    <property type="project" value="TreeGrafter"/>
</dbReference>
<dbReference type="AlphaFoldDB" id="A0A286UHH4"/>
<feature type="domain" description="Cell morphogenesis protein C-terminal" evidence="1">
    <location>
        <begin position="161"/>
        <end position="220"/>
    </location>
</feature>
<dbReference type="PANTHER" id="PTHR12295">
    <property type="entry name" value="FURRY-RELATED"/>
    <property type="match status" value="1"/>
</dbReference>
<dbReference type="InterPro" id="IPR039867">
    <property type="entry name" value="Furry/Tao3/Mor2"/>
</dbReference>
<dbReference type="GO" id="GO:0005938">
    <property type="term" value="C:cell cortex"/>
    <property type="evidence" value="ECO:0007669"/>
    <property type="project" value="TreeGrafter"/>
</dbReference>
<sequence>MQTAAAIGFPDPQLKAGAIIQIQTEIELLSHALLLLWNPLYKNLFILSSDSLTDRLSSDFPNGMFWTEDENVSLIDEKIPDEWGTLALIWGITCPIRPIAFRSLQVFRSLMPVDLAQPLCHLPNTATSGQELNLHPFTVEMIITLSPVAKSGNADRALPLQLLSCAVACLSTPVEAEFLQLLDLLDCLLDKLDLNDPYDVEVLIANEPENFTGSGGFGLQSL</sequence>
<dbReference type="GO" id="GO:0000902">
    <property type="term" value="P:cell morphogenesis"/>
    <property type="evidence" value="ECO:0007669"/>
    <property type="project" value="InterPro"/>
</dbReference>
<reference evidence="2 3" key="1">
    <citation type="journal article" date="2017" name="Mol. Ecol.">
        <title>Comparative and population genomic landscape of Phellinus noxius: A hypervariable fungus causing root rot in trees.</title>
        <authorList>
            <person name="Chung C.L."/>
            <person name="Lee T.J."/>
            <person name="Akiba M."/>
            <person name="Lee H.H."/>
            <person name="Kuo T.H."/>
            <person name="Liu D."/>
            <person name="Ke H.M."/>
            <person name="Yokoi T."/>
            <person name="Roa M.B."/>
            <person name="Lu M.J."/>
            <person name="Chang Y.Y."/>
            <person name="Ann P.J."/>
            <person name="Tsai J.N."/>
            <person name="Chen C.Y."/>
            <person name="Tzean S.S."/>
            <person name="Ota Y."/>
            <person name="Hattori T."/>
            <person name="Sahashi N."/>
            <person name="Liou R.F."/>
            <person name="Kikuchi T."/>
            <person name="Tsai I.J."/>
        </authorList>
    </citation>
    <scope>NUCLEOTIDE SEQUENCE [LARGE SCALE GENOMIC DNA]</scope>
    <source>
        <strain evidence="2 3">FFPRI411160</strain>
    </source>
</reference>